<dbReference type="EMBL" id="FWFN01000013">
    <property type="protein sequence ID" value="SLN74784.1"/>
    <property type="molecule type" value="Genomic_DNA"/>
</dbReference>
<evidence type="ECO:0000256" key="10">
    <source>
        <dbReference type="ARBA" id="ARBA00035120"/>
    </source>
</evidence>
<protein>
    <recommendedName>
        <fullName evidence="12">Fluoride-specific ion channel FluC</fullName>
    </recommendedName>
</protein>
<accession>A0A1X7AAV7</accession>
<feature type="transmembrane region" description="Helical" evidence="12">
    <location>
        <begin position="12"/>
        <end position="31"/>
    </location>
</feature>
<keyword evidence="7 12" id="KW-0406">Ion transport</keyword>
<evidence type="ECO:0000256" key="9">
    <source>
        <dbReference type="ARBA" id="ARBA00023303"/>
    </source>
</evidence>
<dbReference type="GO" id="GO:0005886">
    <property type="term" value="C:plasma membrane"/>
    <property type="evidence" value="ECO:0007669"/>
    <property type="project" value="UniProtKB-SubCell"/>
</dbReference>
<evidence type="ECO:0000256" key="5">
    <source>
        <dbReference type="ARBA" id="ARBA00022989"/>
    </source>
</evidence>
<evidence type="ECO:0000256" key="2">
    <source>
        <dbReference type="ARBA" id="ARBA00022475"/>
    </source>
</evidence>
<comment type="activity regulation">
    <text evidence="12">Na(+) is not transported, but it plays an essential structural role and its presence is essential for fluoride channel function.</text>
</comment>
<dbReference type="PANTHER" id="PTHR28259">
    <property type="entry name" value="FLUORIDE EXPORT PROTEIN 1-RELATED"/>
    <property type="match status" value="1"/>
</dbReference>
<evidence type="ECO:0000313" key="14">
    <source>
        <dbReference type="Proteomes" id="UP000193963"/>
    </source>
</evidence>
<keyword evidence="12" id="KW-0813">Transport</keyword>
<organism evidence="13 14">
    <name type="scientific">Pseudooceanicola marinus</name>
    <dbReference type="NCBI Taxonomy" id="396013"/>
    <lineage>
        <taxon>Bacteria</taxon>
        <taxon>Pseudomonadati</taxon>
        <taxon>Pseudomonadota</taxon>
        <taxon>Alphaproteobacteria</taxon>
        <taxon>Rhodobacterales</taxon>
        <taxon>Paracoccaceae</taxon>
        <taxon>Pseudooceanicola</taxon>
    </lineage>
</organism>
<keyword evidence="4 12" id="KW-0812">Transmembrane</keyword>
<keyword evidence="3" id="KW-0997">Cell inner membrane</keyword>
<evidence type="ECO:0000256" key="3">
    <source>
        <dbReference type="ARBA" id="ARBA00022519"/>
    </source>
</evidence>
<dbReference type="Pfam" id="PF02537">
    <property type="entry name" value="CRCB"/>
    <property type="match status" value="1"/>
</dbReference>
<evidence type="ECO:0000256" key="11">
    <source>
        <dbReference type="ARBA" id="ARBA00035585"/>
    </source>
</evidence>
<dbReference type="InterPro" id="IPR003691">
    <property type="entry name" value="FluC"/>
</dbReference>
<evidence type="ECO:0000256" key="8">
    <source>
        <dbReference type="ARBA" id="ARBA00023136"/>
    </source>
</evidence>
<dbReference type="PANTHER" id="PTHR28259:SF1">
    <property type="entry name" value="FLUORIDE EXPORT PROTEIN 1-RELATED"/>
    <property type="match status" value="1"/>
</dbReference>
<keyword evidence="9 12" id="KW-0407">Ion channel</keyword>
<comment type="subcellular location">
    <subcellularLocation>
        <location evidence="1 12">Cell membrane</location>
        <topology evidence="1 12">Multi-pass membrane protein</topology>
    </subcellularLocation>
</comment>
<name>A0A1X7AAV7_9RHOB</name>
<feature type="transmembrane region" description="Helical" evidence="12">
    <location>
        <begin position="43"/>
        <end position="66"/>
    </location>
</feature>
<dbReference type="Proteomes" id="UP000193963">
    <property type="component" value="Unassembled WGS sequence"/>
</dbReference>
<dbReference type="AlphaFoldDB" id="A0A1X7AAV7"/>
<evidence type="ECO:0000256" key="12">
    <source>
        <dbReference type="HAMAP-Rule" id="MF_00454"/>
    </source>
</evidence>
<keyword evidence="8 12" id="KW-0472">Membrane</keyword>
<keyword evidence="5 12" id="KW-1133">Transmembrane helix</keyword>
<keyword evidence="12" id="KW-0479">Metal-binding</keyword>
<feature type="transmembrane region" description="Helical" evidence="12">
    <location>
        <begin position="72"/>
        <end position="96"/>
    </location>
</feature>
<sequence length="101" mass="10544">MRVFGPGLPIPVGVIFVNILGSFLMGVLVVVIGEKGLGHWNPFLATGILGGFTTFSSFSLEAFTLYERGEPGLAAVYVGINVILSLAAIVAGTYAMRAVLV</sequence>
<reference evidence="13 14" key="1">
    <citation type="submission" date="2017-03" db="EMBL/GenBank/DDBJ databases">
        <authorList>
            <person name="Afonso C.L."/>
            <person name="Miller P.J."/>
            <person name="Scott M.A."/>
            <person name="Spackman E."/>
            <person name="Goraichik I."/>
            <person name="Dimitrov K.M."/>
            <person name="Suarez D.L."/>
            <person name="Swayne D.E."/>
        </authorList>
    </citation>
    <scope>NUCLEOTIDE SEQUENCE [LARGE SCALE GENOMIC DNA]</scope>
    <source>
        <strain evidence="13 14">CECT 7751</strain>
    </source>
</reference>
<evidence type="ECO:0000256" key="1">
    <source>
        <dbReference type="ARBA" id="ARBA00004651"/>
    </source>
</evidence>
<keyword evidence="6 12" id="KW-0915">Sodium</keyword>
<feature type="binding site" evidence="12">
    <location>
        <position position="53"/>
    </location>
    <ligand>
        <name>Na(+)</name>
        <dbReference type="ChEBI" id="CHEBI:29101"/>
        <note>structural</note>
    </ligand>
</feature>
<dbReference type="GO" id="GO:0062054">
    <property type="term" value="F:fluoride channel activity"/>
    <property type="evidence" value="ECO:0007669"/>
    <property type="project" value="UniProtKB-UniRule"/>
</dbReference>
<evidence type="ECO:0000256" key="6">
    <source>
        <dbReference type="ARBA" id="ARBA00023053"/>
    </source>
</evidence>
<comment type="function">
    <text evidence="12">Fluoride-specific ion channel. Important for reducing fluoride concentration in the cell, thus reducing its toxicity.</text>
</comment>
<keyword evidence="14" id="KW-1185">Reference proteome</keyword>
<dbReference type="GO" id="GO:0140114">
    <property type="term" value="P:cellular detoxification of fluoride"/>
    <property type="evidence" value="ECO:0007669"/>
    <property type="project" value="UniProtKB-UniRule"/>
</dbReference>
<proteinExistence type="inferred from homology"/>
<feature type="binding site" evidence="12">
    <location>
        <position position="50"/>
    </location>
    <ligand>
        <name>Na(+)</name>
        <dbReference type="ChEBI" id="CHEBI:29101"/>
        <note>structural</note>
    </ligand>
</feature>
<dbReference type="HAMAP" id="MF_00454">
    <property type="entry name" value="FluC"/>
    <property type="match status" value="1"/>
</dbReference>
<dbReference type="GO" id="GO:0046872">
    <property type="term" value="F:metal ion binding"/>
    <property type="evidence" value="ECO:0007669"/>
    <property type="project" value="UniProtKB-KW"/>
</dbReference>
<evidence type="ECO:0000256" key="7">
    <source>
        <dbReference type="ARBA" id="ARBA00023065"/>
    </source>
</evidence>
<gene>
    <name evidence="12" type="primary">fluC</name>
    <name evidence="12" type="synonym">crcB</name>
    <name evidence="13" type="ORF">PSM7751_04204</name>
</gene>
<comment type="catalytic activity">
    <reaction evidence="11">
        <text>fluoride(in) = fluoride(out)</text>
        <dbReference type="Rhea" id="RHEA:76159"/>
        <dbReference type="ChEBI" id="CHEBI:17051"/>
    </reaction>
    <physiologicalReaction direction="left-to-right" evidence="11">
        <dbReference type="Rhea" id="RHEA:76160"/>
    </physiologicalReaction>
</comment>
<comment type="similarity">
    <text evidence="10 12">Belongs to the fluoride channel Fluc/FEX (TC 1.A.43) family.</text>
</comment>
<evidence type="ECO:0000313" key="13">
    <source>
        <dbReference type="EMBL" id="SLN74784.1"/>
    </source>
</evidence>
<keyword evidence="2 12" id="KW-1003">Cell membrane</keyword>
<evidence type="ECO:0000256" key="4">
    <source>
        <dbReference type="ARBA" id="ARBA00022692"/>
    </source>
</evidence>